<dbReference type="InterPro" id="IPR013785">
    <property type="entry name" value="Aldolase_TIM"/>
</dbReference>
<proteinExistence type="predicted"/>
<comment type="caution">
    <text evidence="8">The sequence shown here is derived from an EMBL/GenBank/DDBJ whole genome shotgun (WGS) entry which is preliminary data.</text>
</comment>
<reference evidence="8 9" key="1">
    <citation type="submission" date="2020-08" db="EMBL/GenBank/DDBJ databases">
        <title>Genomic Encyclopedia of Type Strains, Phase IV (KMG-IV): sequencing the most valuable type-strain genomes for metagenomic binning, comparative biology and taxonomic classification.</title>
        <authorList>
            <person name="Goeker M."/>
        </authorList>
    </citation>
    <scope>NUCLEOTIDE SEQUENCE [LARGE SCALE GENOMIC DNA]</scope>
    <source>
        <strain evidence="8 9">DSM 25622</strain>
    </source>
</reference>
<dbReference type="SFLD" id="SFLDF00397">
    <property type="entry name" value="adenosyl-hopene_transferase"/>
    <property type="match status" value="1"/>
</dbReference>
<feature type="domain" description="Radical SAM core" evidence="7">
    <location>
        <begin position="20"/>
        <end position="230"/>
    </location>
</feature>
<dbReference type="PROSITE" id="PS51918">
    <property type="entry name" value="RADICAL_SAM"/>
    <property type="match status" value="1"/>
</dbReference>
<evidence type="ECO:0000256" key="2">
    <source>
        <dbReference type="ARBA" id="ARBA00022691"/>
    </source>
</evidence>
<dbReference type="RefSeq" id="WP_184513103.1">
    <property type="nucleotide sequence ID" value="NZ_JACIJD010000001.1"/>
</dbReference>
<dbReference type="Pfam" id="PF04055">
    <property type="entry name" value="Radical_SAM"/>
    <property type="match status" value="1"/>
</dbReference>
<dbReference type="PANTHER" id="PTHR11228:SF22">
    <property type="entry name" value="PEPTIDE BIOSYNTHESIS PROTEIN YYDG-RELATED"/>
    <property type="match status" value="1"/>
</dbReference>
<dbReference type="SFLD" id="SFLDG01067">
    <property type="entry name" value="SPASM/twitch_domain_containing"/>
    <property type="match status" value="1"/>
</dbReference>
<dbReference type="GO" id="GO:0046872">
    <property type="term" value="F:metal ion binding"/>
    <property type="evidence" value="ECO:0007669"/>
    <property type="project" value="UniProtKB-KW"/>
</dbReference>
<dbReference type="SFLD" id="SFLDS00029">
    <property type="entry name" value="Radical_SAM"/>
    <property type="match status" value="1"/>
</dbReference>
<evidence type="ECO:0000256" key="1">
    <source>
        <dbReference type="ARBA" id="ARBA00001966"/>
    </source>
</evidence>
<dbReference type="CDD" id="cd01335">
    <property type="entry name" value="Radical_SAM"/>
    <property type="match status" value="1"/>
</dbReference>
<dbReference type="Proteomes" id="UP000580654">
    <property type="component" value="Unassembled WGS sequence"/>
</dbReference>
<dbReference type="Pfam" id="PF11946">
    <property type="entry name" value="DUF3463"/>
    <property type="match status" value="1"/>
</dbReference>
<evidence type="ECO:0000256" key="4">
    <source>
        <dbReference type="ARBA" id="ARBA00023004"/>
    </source>
</evidence>
<feature type="region of interest" description="Disordered" evidence="6">
    <location>
        <begin position="367"/>
        <end position="401"/>
    </location>
</feature>
<dbReference type="EMBL" id="JACIJD010000001">
    <property type="protein sequence ID" value="MBB5692304.1"/>
    <property type="molecule type" value="Genomic_DNA"/>
</dbReference>
<gene>
    <name evidence="8" type="ORF">FHS87_000315</name>
</gene>
<keyword evidence="3" id="KW-0479">Metal-binding</keyword>
<organism evidence="8 9">
    <name type="scientific">Muricoccus pecuniae</name>
    <dbReference type="NCBI Taxonomy" id="693023"/>
    <lineage>
        <taxon>Bacteria</taxon>
        <taxon>Pseudomonadati</taxon>
        <taxon>Pseudomonadota</taxon>
        <taxon>Alphaproteobacteria</taxon>
        <taxon>Acetobacterales</taxon>
        <taxon>Roseomonadaceae</taxon>
        <taxon>Muricoccus</taxon>
    </lineage>
</organism>
<protein>
    <submittedName>
        <fullName evidence="8">Hopanoid biosynthesis associated radical SAM protein HpnH</fullName>
    </submittedName>
</protein>
<keyword evidence="2" id="KW-0949">S-adenosyl-L-methionine</keyword>
<dbReference type="InterPro" id="IPR022563">
    <property type="entry name" value="DUF3463"/>
</dbReference>
<dbReference type="GO" id="GO:0051536">
    <property type="term" value="F:iron-sulfur cluster binding"/>
    <property type="evidence" value="ECO:0007669"/>
    <property type="project" value="UniProtKB-KW"/>
</dbReference>
<keyword evidence="9" id="KW-1185">Reference proteome</keyword>
<dbReference type="GO" id="GO:0003824">
    <property type="term" value="F:catalytic activity"/>
    <property type="evidence" value="ECO:0007669"/>
    <property type="project" value="InterPro"/>
</dbReference>
<dbReference type="NCBIfam" id="TIGR03470">
    <property type="entry name" value="HpnH"/>
    <property type="match status" value="1"/>
</dbReference>
<dbReference type="InterPro" id="IPR058240">
    <property type="entry name" value="rSAM_sf"/>
</dbReference>
<keyword evidence="4" id="KW-0408">Iron</keyword>
<accession>A0A840YEJ9</accession>
<evidence type="ECO:0000259" key="7">
    <source>
        <dbReference type="PROSITE" id="PS51918"/>
    </source>
</evidence>
<evidence type="ECO:0000256" key="3">
    <source>
        <dbReference type="ARBA" id="ARBA00022723"/>
    </source>
</evidence>
<comment type="cofactor">
    <cofactor evidence="1">
        <name>[4Fe-4S] cluster</name>
        <dbReference type="ChEBI" id="CHEBI:49883"/>
    </cofactor>
</comment>
<name>A0A840YEJ9_9PROT</name>
<dbReference type="InterPro" id="IPR050377">
    <property type="entry name" value="Radical_SAM_PqqE_MftC-like"/>
</dbReference>
<dbReference type="Gene3D" id="3.20.20.70">
    <property type="entry name" value="Aldolase class I"/>
    <property type="match status" value="1"/>
</dbReference>
<dbReference type="PANTHER" id="PTHR11228">
    <property type="entry name" value="RADICAL SAM DOMAIN PROTEIN"/>
    <property type="match status" value="1"/>
</dbReference>
<dbReference type="InterPro" id="IPR007197">
    <property type="entry name" value="rSAM"/>
</dbReference>
<evidence type="ECO:0000256" key="5">
    <source>
        <dbReference type="ARBA" id="ARBA00023014"/>
    </source>
</evidence>
<feature type="compositionally biased region" description="Low complexity" evidence="6">
    <location>
        <begin position="392"/>
        <end position="401"/>
    </location>
</feature>
<evidence type="ECO:0000313" key="8">
    <source>
        <dbReference type="EMBL" id="MBB5692304.1"/>
    </source>
</evidence>
<dbReference type="InterPro" id="IPR017833">
    <property type="entry name" value="Hopanoid_synth-assoc_rSAM_HpnH"/>
</dbReference>
<dbReference type="SUPFAM" id="SSF102114">
    <property type="entry name" value="Radical SAM enzymes"/>
    <property type="match status" value="1"/>
</dbReference>
<keyword evidence="5" id="KW-0411">Iron-sulfur</keyword>
<evidence type="ECO:0000313" key="9">
    <source>
        <dbReference type="Proteomes" id="UP000580654"/>
    </source>
</evidence>
<sequence>MGIPVLQAARIGAYLLKQQLSGRKRYPLVLMLEPLFRCNLACAGCGKIDYPNEILNQRLSVEQCMEAIDECGAPVVSIAGGEPLLHKDMPEIVRGYLARKKFVILCTNALLLAKKIDDYEPSPSFTWSIHLDGNQAMHDKSVCQEGVYEKAVEAIRLAKAKGFQVSINCTLFNDADPEQTARFFDDVTALGLNGITVSPGYAYERAPDQQHFLNRTRTKELFRGILSRGRGGKAWPFTQSRMFLNFLAGNEAYHCTPWGNPTRTVFGWQKPCYLLGEGYAKTFKELMEDTAWDQYGVGNYEKCADCMVHSGFEASAVQHMVTNPIKALAVTLGGIRTEGPMAEDIPLDRQRPAQYVFSGHVEKKLSEIRAEKPASAKHGPRVRITRSGSGEAGPEPVAAAE</sequence>
<dbReference type="AlphaFoldDB" id="A0A840YEJ9"/>
<evidence type="ECO:0000256" key="6">
    <source>
        <dbReference type="SAM" id="MobiDB-lite"/>
    </source>
</evidence>